<dbReference type="AlphaFoldDB" id="A0A372MDK9"/>
<dbReference type="Gene3D" id="1.10.260.40">
    <property type="entry name" value="lambda repressor-like DNA-binding domains"/>
    <property type="match status" value="1"/>
</dbReference>
<feature type="domain" description="HTH cro/C1-type" evidence="1">
    <location>
        <begin position="12"/>
        <end position="48"/>
    </location>
</feature>
<proteinExistence type="predicted"/>
<dbReference type="InterPro" id="IPR001387">
    <property type="entry name" value="Cro/C1-type_HTH"/>
</dbReference>
<evidence type="ECO:0000259" key="1">
    <source>
        <dbReference type="PROSITE" id="PS50943"/>
    </source>
</evidence>
<dbReference type="SUPFAM" id="SSF47413">
    <property type="entry name" value="lambda repressor-like DNA-binding domains"/>
    <property type="match status" value="1"/>
</dbReference>
<accession>A0A372MDK9</accession>
<evidence type="ECO:0000313" key="3">
    <source>
        <dbReference type="Proteomes" id="UP000264002"/>
    </source>
</evidence>
<protein>
    <submittedName>
        <fullName evidence="2">XRE family transcriptional regulator</fullName>
    </submittedName>
</protein>
<gene>
    <name evidence="2" type="ORF">DYP60_12515</name>
</gene>
<sequence length="75" mass="8732">MSRNVMDFAKAILNIRTALRISQQDLAAELDVSYATVNRWENGRTMPNKMTLSVIKNYCTRHHLEFDYKPETNAQ</sequence>
<dbReference type="Pfam" id="PF01381">
    <property type="entry name" value="HTH_3"/>
    <property type="match status" value="1"/>
</dbReference>
<dbReference type="InterPro" id="IPR010982">
    <property type="entry name" value="Lambda_DNA-bd_dom_sf"/>
</dbReference>
<keyword evidence="3" id="KW-1185">Reference proteome</keyword>
<dbReference type="SMART" id="SM00530">
    <property type="entry name" value="HTH_XRE"/>
    <property type="match status" value="1"/>
</dbReference>
<dbReference type="PROSITE" id="PS50943">
    <property type="entry name" value="HTH_CROC1"/>
    <property type="match status" value="1"/>
</dbReference>
<dbReference type="RefSeq" id="WP_117331353.1">
    <property type="nucleotide sequence ID" value="NZ_QUWK01000016.1"/>
</dbReference>
<comment type="caution">
    <text evidence="2">The sequence shown here is derived from an EMBL/GenBank/DDBJ whole genome shotgun (WGS) entry which is preliminary data.</text>
</comment>
<organism evidence="2 3">
    <name type="scientific">Sphaerochaeta halotolerans</name>
    <dbReference type="NCBI Taxonomy" id="2293840"/>
    <lineage>
        <taxon>Bacteria</taxon>
        <taxon>Pseudomonadati</taxon>
        <taxon>Spirochaetota</taxon>
        <taxon>Spirochaetia</taxon>
        <taxon>Spirochaetales</taxon>
        <taxon>Sphaerochaetaceae</taxon>
        <taxon>Sphaerochaeta</taxon>
    </lineage>
</organism>
<evidence type="ECO:0000313" key="2">
    <source>
        <dbReference type="EMBL" id="RFU93881.1"/>
    </source>
</evidence>
<dbReference type="CDD" id="cd00093">
    <property type="entry name" value="HTH_XRE"/>
    <property type="match status" value="1"/>
</dbReference>
<reference evidence="3" key="1">
    <citation type="submission" date="2018-08" db="EMBL/GenBank/DDBJ databases">
        <authorList>
            <person name="Grouzdev D.S."/>
            <person name="Krutkina M.S."/>
        </authorList>
    </citation>
    <scope>NUCLEOTIDE SEQUENCE [LARGE SCALE GENOMIC DNA]</scope>
    <source>
        <strain evidence="3">4-11</strain>
    </source>
</reference>
<name>A0A372MDK9_9SPIR</name>
<dbReference type="GO" id="GO:0003677">
    <property type="term" value="F:DNA binding"/>
    <property type="evidence" value="ECO:0007669"/>
    <property type="project" value="InterPro"/>
</dbReference>
<dbReference type="Proteomes" id="UP000264002">
    <property type="component" value="Unassembled WGS sequence"/>
</dbReference>
<reference evidence="2 3" key="2">
    <citation type="submission" date="2018-09" db="EMBL/GenBank/DDBJ databases">
        <title>Genome of Sphaerochaeta halotolerans strain 4-11.</title>
        <authorList>
            <person name="Nazina T.N."/>
            <person name="Sokolova D.S."/>
        </authorList>
    </citation>
    <scope>NUCLEOTIDE SEQUENCE [LARGE SCALE GENOMIC DNA]</scope>
    <source>
        <strain evidence="2 3">4-11</strain>
    </source>
</reference>
<dbReference type="EMBL" id="QUWK01000016">
    <property type="protein sequence ID" value="RFU93881.1"/>
    <property type="molecule type" value="Genomic_DNA"/>
</dbReference>